<sequence length="70" mass="7903">MLLASSLIFAYYTVWTFAVPFLDDSNPLQQLFPAREWIIKIPVILLITGVSLVASFIGFVLIKSSKKKKN</sequence>
<accession>W6MKI8</accession>
<dbReference type="GO" id="GO:0005789">
    <property type="term" value="C:endoplasmic reticulum membrane"/>
    <property type="evidence" value="ECO:0007669"/>
    <property type="project" value="UniProtKB-SubCell"/>
</dbReference>
<dbReference type="HOGENOM" id="CLU_150144_2_1_1"/>
<dbReference type="GO" id="GO:0033185">
    <property type="term" value="C:dolichol-phosphate-mannose synthase complex"/>
    <property type="evidence" value="ECO:0007669"/>
    <property type="project" value="TreeGrafter"/>
</dbReference>
<evidence type="ECO:0000256" key="1">
    <source>
        <dbReference type="ARBA" id="ARBA00004477"/>
    </source>
</evidence>
<name>W6MKI8_9ASCO</name>
<evidence type="ECO:0000256" key="3">
    <source>
        <dbReference type="ARBA" id="ARBA00022692"/>
    </source>
</evidence>
<comment type="pathway">
    <text evidence="7">Protein modification; protein glycosylation.</text>
</comment>
<gene>
    <name evidence="8" type="ORF">KUCA_T00001199001</name>
</gene>
<protein>
    <recommendedName>
        <fullName evidence="7">Dolichol phosphate-mannose biosynthesis regulatory protein</fullName>
    </recommendedName>
</protein>
<comment type="function">
    <text evidence="7">Regulatory subunit of the dolichol-phosphate mannose (DPM) synthase complex; essential for the ER localization.</text>
</comment>
<comment type="subunit">
    <text evidence="7">Component of the dolichol-phosphate mannose (DPM) synthase complex.</text>
</comment>
<dbReference type="PANTHER" id="PTHR15039">
    <property type="entry name" value="DOLICHOL PHOSPHATE-MANNOSE BIOSYNTHESIS REGULATORY PROTEIN"/>
    <property type="match status" value="1"/>
</dbReference>
<dbReference type="Pfam" id="PF07297">
    <property type="entry name" value="DPM2"/>
    <property type="match status" value="1"/>
</dbReference>
<dbReference type="RefSeq" id="XP_022457244.1">
    <property type="nucleotide sequence ID" value="XM_022605813.1"/>
</dbReference>
<evidence type="ECO:0000256" key="7">
    <source>
        <dbReference type="RuleBase" id="RU365084"/>
    </source>
</evidence>
<evidence type="ECO:0000256" key="6">
    <source>
        <dbReference type="ARBA" id="ARBA00023136"/>
    </source>
</evidence>
<dbReference type="GO" id="GO:0006506">
    <property type="term" value="P:GPI anchor biosynthetic process"/>
    <property type="evidence" value="ECO:0007669"/>
    <property type="project" value="TreeGrafter"/>
</dbReference>
<reference evidence="8" key="1">
    <citation type="submission" date="2013-12" db="EMBL/GenBank/DDBJ databases">
        <authorList>
            <person name="Genoscope - CEA"/>
        </authorList>
    </citation>
    <scope>NUCLEOTIDE SEQUENCE</scope>
    <source>
        <strain evidence="8">CBS 1993</strain>
    </source>
</reference>
<evidence type="ECO:0000256" key="4">
    <source>
        <dbReference type="ARBA" id="ARBA00022824"/>
    </source>
</evidence>
<evidence type="ECO:0000313" key="8">
    <source>
        <dbReference type="EMBL" id="CDK25232.1"/>
    </source>
</evidence>
<dbReference type="UniPathway" id="UPA00378"/>
<comment type="similarity">
    <text evidence="2 7">Belongs to the DPM2 family.</text>
</comment>
<keyword evidence="6 7" id="KW-0472">Membrane</keyword>
<dbReference type="GO" id="GO:0180047">
    <property type="term" value="P:dolichol phosphate mannose biosynthetic process"/>
    <property type="evidence" value="ECO:0007669"/>
    <property type="project" value="InterPro"/>
</dbReference>
<evidence type="ECO:0000313" key="9">
    <source>
        <dbReference type="Proteomes" id="UP000019384"/>
    </source>
</evidence>
<dbReference type="Proteomes" id="UP000019384">
    <property type="component" value="Unassembled WGS sequence"/>
</dbReference>
<dbReference type="EMBL" id="HG793125">
    <property type="protein sequence ID" value="CDK25232.1"/>
    <property type="molecule type" value="Genomic_DNA"/>
</dbReference>
<dbReference type="AlphaFoldDB" id="W6MKI8"/>
<dbReference type="STRING" id="1382522.W6MKI8"/>
<dbReference type="GO" id="GO:0030234">
    <property type="term" value="F:enzyme regulator activity"/>
    <property type="evidence" value="ECO:0007669"/>
    <property type="project" value="UniProtKB-UniRule"/>
</dbReference>
<comment type="caution">
    <text evidence="7">Lacks conserved residue(s) required for the propagation of feature annotation.</text>
</comment>
<dbReference type="GeneID" id="34518632"/>
<proteinExistence type="inferred from homology"/>
<evidence type="ECO:0000256" key="5">
    <source>
        <dbReference type="ARBA" id="ARBA00022989"/>
    </source>
</evidence>
<keyword evidence="4 7" id="KW-0256">Endoplasmic reticulum</keyword>
<organism evidence="8 9">
    <name type="scientific">Kuraishia capsulata CBS 1993</name>
    <dbReference type="NCBI Taxonomy" id="1382522"/>
    <lineage>
        <taxon>Eukaryota</taxon>
        <taxon>Fungi</taxon>
        <taxon>Dikarya</taxon>
        <taxon>Ascomycota</taxon>
        <taxon>Saccharomycotina</taxon>
        <taxon>Pichiomycetes</taxon>
        <taxon>Pichiales</taxon>
        <taxon>Pichiaceae</taxon>
        <taxon>Kuraishia</taxon>
    </lineage>
</organism>
<feature type="transmembrane region" description="Helical" evidence="7">
    <location>
        <begin position="37"/>
        <end position="62"/>
    </location>
</feature>
<dbReference type="PANTHER" id="PTHR15039:SF11">
    <property type="entry name" value="DOLICHOL PHOSPHATE-MANNOSE BIOSYNTHESIS REGULATORY PROTEIN"/>
    <property type="match status" value="1"/>
</dbReference>
<keyword evidence="5 7" id="KW-1133">Transmembrane helix</keyword>
<keyword evidence="3 7" id="KW-0812">Transmembrane</keyword>
<reference evidence="8" key="2">
    <citation type="submission" date="2014-02" db="EMBL/GenBank/DDBJ databases">
        <title>Complete DNA sequence of /Kuraishia capsulata/ illustrates novel genomic features among budding yeasts (/Saccharomycotina/).</title>
        <authorList>
            <person name="Morales L."/>
            <person name="Noel B."/>
            <person name="Porcel B."/>
            <person name="Marcet-Houben M."/>
            <person name="Hullo M-F."/>
            <person name="Sacerdot C."/>
            <person name="Tekaia F."/>
            <person name="Leh-Louis V."/>
            <person name="Despons L."/>
            <person name="Khanna V."/>
            <person name="Aury J-M."/>
            <person name="Barbe V."/>
            <person name="Couloux A."/>
            <person name="Labadie K."/>
            <person name="Pelletier E."/>
            <person name="Souciet J-L."/>
            <person name="Boekhout T."/>
            <person name="Gabaldon T."/>
            <person name="Wincker P."/>
            <person name="Dujon B."/>
        </authorList>
    </citation>
    <scope>NUCLEOTIDE SEQUENCE</scope>
    <source>
        <strain evidence="8">CBS 1993</strain>
    </source>
</reference>
<evidence type="ECO:0000256" key="2">
    <source>
        <dbReference type="ARBA" id="ARBA00005478"/>
    </source>
</evidence>
<dbReference type="InterPro" id="IPR009914">
    <property type="entry name" value="DPM2"/>
</dbReference>
<comment type="subcellular location">
    <subcellularLocation>
        <location evidence="1 7">Endoplasmic reticulum membrane</location>
        <topology evidence="1 7">Multi-pass membrane protein</topology>
    </subcellularLocation>
</comment>
<keyword evidence="9" id="KW-1185">Reference proteome</keyword>
<dbReference type="OrthoDB" id="311279at2759"/>